<organism evidence="1 2">
    <name type="scientific">Brachybacterium ginsengisoli</name>
    <dbReference type="NCBI Taxonomy" id="1331682"/>
    <lineage>
        <taxon>Bacteria</taxon>
        <taxon>Bacillati</taxon>
        <taxon>Actinomycetota</taxon>
        <taxon>Actinomycetes</taxon>
        <taxon>Micrococcales</taxon>
        <taxon>Dermabacteraceae</taxon>
        <taxon>Brachybacterium</taxon>
    </lineage>
</organism>
<name>A0A291GYS0_9MICO</name>
<gene>
    <name evidence="1" type="ORF">CFK41_11780</name>
</gene>
<keyword evidence="2" id="KW-1185">Reference proteome</keyword>
<evidence type="ECO:0000313" key="1">
    <source>
        <dbReference type="EMBL" id="ATG55371.1"/>
    </source>
</evidence>
<accession>A0A291GYS0</accession>
<reference evidence="1 2" key="1">
    <citation type="journal article" date="2014" name="Int. J. Syst. Evol. Microbiol.">
        <title>Brachybacterium ginsengisoli sp. nov., isolated from soil of a ginseng field.</title>
        <authorList>
            <person name="Hoang V.A."/>
            <person name="Kim Y.J."/>
            <person name="Nguyen N.L."/>
            <person name="Yang D.C."/>
        </authorList>
    </citation>
    <scope>NUCLEOTIDE SEQUENCE [LARGE SCALE GENOMIC DNA]</scope>
    <source>
        <strain evidence="1 2">DCY80</strain>
    </source>
</reference>
<dbReference type="InterPro" id="IPR027417">
    <property type="entry name" value="P-loop_NTPase"/>
</dbReference>
<dbReference type="KEGG" id="bgg:CFK41_11780"/>
<protein>
    <submittedName>
        <fullName evidence="1">Uncharacterized protein</fullName>
    </submittedName>
</protein>
<proteinExistence type="predicted"/>
<dbReference type="RefSeq" id="WP_096799833.1">
    <property type="nucleotide sequence ID" value="NZ_CP023564.1"/>
</dbReference>
<sequence length="195" mass="21038">MSTPSLPLDDAASTEPRLYLLQGVPAVGKLSLAREIERRTGAIVVDNHLVNNAVFVPLGMGRDAEVTLEDTDALRARVLDVVLEATLAASPRLSHVFTIWVPDSPENAAYVRRLRDLAARRRARFVPVWMSASAEALVARVASPGRAERSKLVDPGILRELLAEPPMPAPEDAVLLDLTTTAPPEAAEQLLAELA</sequence>
<dbReference type="EMBL" id="CP023564">
    <property type="protein sequence ID" value="ATG55371.1"/>
    <property type="molecule type" value="Genomic_DNA"/>
</dbReference>
<dbReference type="Gene3D" id="3.40.50.300">
    <property type="entry name" value="P-loop containing nucleotide triphosphate hydrolases"/>
    <property type="match status" value="1"/>
</dbReference>
<dbReference type="OrthoDB" id="193997at2"/>
<dbReference type="AlphaFoldDB" id="A0A291GYS0"/>
<dbReference type="SUPFAM" id="SSF52540">
    <property type="entry name" value="P-loop containing nucleoside triphosphate hydrolases"/>
    <property type="match status" value="1"/>
</dbReference>
<evidence type="ECO:0000313" key="2">
    <source>
        <dbReference type="Proteomes" id="UP000217889"/>
    </source>
</evidence>
<dbReference type="Proteomes" id="UP000217889">
    <property type="component" value="Chromosome"/>
</dbReference>